<evidence type="ECO:0000313" key="10">
    <source>
        <dbReference type="Proteomes" id="UP000789901"/>
    </source>
</evidence>
<keyword evidence="3" id="KW-0349">Heme</keyword>
<organism evidence="9 10">
    <name type="scientific">Gigaspora margarita</name>
    <dbReference type="NCBI Taxonomy" id="4874"/>
    <lineage>
        <taxon>Eukaryota</taxon>
        <taxon>Fungi</taxon>
        <taxon>Fungi incertae sedis</taxon>
        <taxon>Mucoromycota</taxon>
        <taxon>Glomeromycotina</taxon>
        <taxon>Glomeromycetes</taxon>
        <taxon>Diversisporales</taxon>
        <taxon>Gigasporaceae</taxon>
        <taxon>Gigaspora</taxon>
    </lineage>
</organism>
<protein>
    <submittedName>
        <fullName evidence="9">46538_t:CDS:1</fullName>
    </submittedName>
</protein>
<sequence length="233" mass="26315">MSAHDWQAPGPSDKRSACPALNTLANHGYIPRDGANITSQILIKALQDVYNLSGALAGMATYNAVVSNGLLFQKSYNLEEISKHNALEHDASLTRKDKHLGDPLKVDPELVDKFLELQVDGKINIDSVAKYREIRLNNSRENNPELTYGFMQKVLSANEGVMLLNIFGASTNSEIDIGLLETFLKHEKLPEEWRKPEKAVAPFDVFGKAMNLMKKYDELEKEQKKYITCRYWD</sequence>
<proteinExistence type="inferred from homology"/>
<keyword evidence="5" id="KW-0560">Oxidoreductase</keyword>
<evidence type="ECO:0000313" key="9">
    <source>
        <dbReference type="EMBL" id="CAG8525355.1"/>
    </source>
</evidence>
<keyword evidence="4" id="KW-0479">Metal-binding</keyword>
<accession>A0ABM8W4U7</accession>
<dbReference type="Proteomes" id="UP000789901">
    <property type="component" value="Unassembled WGS sequence"/>
</dbReference>
<evidence type="ECO:0000256" key="5">
    <source>
        <dbReference type="ARBA" id="ARBA00023002"/>
    </source>
</evidence>
<dbReference type="PROSITE" id="PS51405">
    <property type="entry name" value="HEME_HALOPEROXIDASE"/>
    <property type="match status" value="1"/>
</dbReference>
<evidence type="ECO:0000256" key="6">
    <source>
        <dbReference type="ARBA" id="ARBA00023004"/>
    </source>
</evidence>
<reference evidence="9 10" key="1">
    <citation type="submission" date="2021-06" db="EMBL/GenBank/DDBJ databases">
        <authorList>
            <person name="Kallberg Y."/>
            <person name="Tangrot J."/>
            <person name="Rosling A."/>
        </authorList>
    </citation>
    <scope>NUCLEOTIDE SEQUENCE [LARGE SCALE GENOMIC DNA]</scope>
    <source>
        <strain evidence="9 10">120-4 pot B 10/14</strain>
    </source>
</reference>
<evidence type="ECO:0000256" key="2">
    <source>
        <dbReference type="ARBA" id="ARBA00022559"/>
    </source>
</evidence>
<dbReference type="InterPro" id="IPR036851">
    <property type="entry name" value="Chloroperoxidase-like_sf"/>
</dbReference>
<dbReference type="SUPFAM" id="SSF47571">
    <property type="entry name" value="Cloroperoxidase"/>
    <property type="match status" value="1"/>
</dbReference>
<keyword evidence="6" id="KW-0408">Iron</keyword>
<feature type="domain" description="Heme haloperoxidase family profile" evidence="8">
    <location>
        <begin position="2"/>
        <end position="212"/>
    </location>
</feature>
<evidence type="ECO:0000256" key="7">
    <source>
        <dbReference type="ARBA" id="ARBA00025795"/>
    </source>
</evidence>
<dbReference type="PANTHER" id="PTHR33577">
    <property type="entry name" value="STERIGMATOCYSTIN BIOSYNTHESIS PEROXIDASE STCC-RELATED"/>
    <property type="match status" value="1"/>
</dbReference>
<dbReference type="EMBL" id="CAJVQB010001198">
    <property type="protein sequence ID" value="CAG8525355.1"/>
    <property type="molecule type" value="Genomic_DNA"/>
</dbReference>
<comment type="similarity">
    <text evidence="7">Belongs to the chloroperoxidase family.</text>
</comment>
<dbReference type="PANTHER" id="PTHR33577:SF9">
    <property type="entry name" value="PEROXIDASE STCC"/>
    <property type="match status" value="1"/>
</dbReference>
<gene>
    <name evidence="9" type="ORF">GMARGA_LOCUS3360</name>
</gene>
<evidence type="ECO:0000256" key="4">
    <source>
        <dbReference type="ARBA" id="ARBA00022723"/>
    </source>
</evidence>
<keyword evidence="10" id="KW-1185">Reference proteome</keyword>
<comment type="caution">
    <text evidence="9">The sequence shown here is derived from an EMBL/GenBank/DDBJ whole genome shotgun (WGS) entry which is preliminary data.</text>
</comment>
<comment type="cofactor">
    <cofactor evidence="1">
        <name>heme b</name>
        <dbReference type="ChEBI" id="CHEBI:60344"/>
    </cofactor>
</comment>
<evidence type="ECO:0000259" key="8">
    <source>
        <dbReference type="PROSITE" id="PS51405"/>
    </source>
</evidence>
<evidence type="ECO:0000256" key="1">
    <source>
        <dbReference type="ARBA" id="ARBA00001970"/>
    </source>
</evidence>
<dbReference type="Gene3D" id="1.10.489.10">
    <property type="entry name" value="Chloroperoxidase-like"/>
    <property type="match status" value="1"/>
</dbReference>
<name>A0ABM8W4U7_GIGMA</name>
<evidence type="ECO:0000256" key="3">
    <source>
        <dbReference type="ARBA" id="ARBA00022617"/>
    </source>
</evidence>
<dbReference type="Pfam" id="PF01328">
    <property type="entry name" value="Peroxidase_2"/>
    <property type="match status" value="1"/>
</dbReference>
<dbReference type="InterPro" id="IPR000028">
    <property type="entry name" value="Chloroperoxidase"/>
</dbReference>
<keyword evidence="2" id="KW-0575">Peroxidase</keyword>